<dbReference type="EMBL" id="CACVKT020007567">
    <property type="protein sequence ID" value="CAC5408577.1"/>
    <property type="molecule type" value="Genomic_DNA"/>
</dbReference>
<dbReference type="Gene3D" id="2.120.10.30">
    <property type="entry name" value="TolB, C-terminal domain"/>
    <property type="match status" value="1"/>
</dbReference>
<accession>A0A6J8DLH2</accession>
<dbReference type="AlphaFoldDB" id="A0A6J8DLH2"/>
<protein>
    <submittedName>
        <fullName evidence="1">Uncharacterized protein</fullName>
    </submittedName>
</protein>
<name>A0A6J8DLH2_MYTCO</name>
<dbReference type="InterPro" id="IPR011042">
    <property type="entry name" value="6-blade_b-propeller_TolB-like"/>
</dbReference>
<reference evidence="1 2" key="1">
    <citation type="submission" date="2020-06" db="EMBL/GenBank/DDBJ databases">
        <authorList>
            <person name="Li R."/>
            <person name="Bekaert M."/>
        </authorList>
    </citation>
    <scope>NUCLEOTIDE SEQUENCE [LARGE SCALE GENOMIC DNA]</scope>
    <source>
        <strain evidence="2">wild</strain>
    </source>
</reference>
<evidence type="ECO:0000313" key="2">
    <source>
        <dbReference type="Proteomes" id="UP000507470"/>
    </source>
</evidence>
<proteinExistence type="predicted"/>
<dbReference type="Proteomes" id="UP000507470">
    <property type="component" value="Unassembled WGS sequence"/>
</dbReference>
<sequence length="558" mass="63237">MLTGENLIVCTSSSNHKIFKDLSKDMLEEISRKTLLGTTLKSYDAAIDRVFQILKENLDKVLLDKMPVLKECQVKRNSKATGKQNIRTTKHLYHREKPLLSEPSGASTSSMTLNDHRCTEKCKLILNKIEKAKEAKGMFTGILKYVSECKDNLSSFSRSLSDELTRRGDSVMLHEWKTVSLRNAKVKGFGCMDDTICLYLQHDNNKDKTEVLKYINDFFDDTTLKYNISIEFRCTKITLFTFLQQGSKINPEMSKDKINMEQLECSWKMRKVDTKNFAKPGDSGAIICIGDSNHPEQMNANRIQIQQSVIKLQPGNEDFDIKGCSISGEKLLFTDKRNKRIIIHNGAGNHIEDISLSSEPFDIVALDDDNVAVSFGRNKYIEKININTKAVTKIHLDGNCWGLSYDGKYLYAVIDGHGIYVAVVTLAGELVKRIPVSSEFDQTEYITMHGTNIYFSVFIPKNLVSMNLNGNIEWQFQKNIFNQPRGVTSDIHGHIFVTGFSSHNVVVVENNGCDCSELLNKGSGLHYPTSIYFDKTKHRLLVSNLNDGFAYLYNIVYN</sequence>
<organism evidence="1 2">
    <name type="scientific">Mytilus coruscus</name>
    <name type="common">Sea mussel</name>
    <dbReference type="NCBI Taxonomy" id="42192"/>
    <lineage>
        <taxon>Eukaryota</taxon>
        <taxon>Metazoa</taxon>
        <taxon>Spiralia</taxon>
        <taxon>Lophotrochozoa</taxon>
        <taxon>Mollusca</taxon>
        <taxon>Bivalvia</taxon>
        <taxon>Autobranchia</taxon>
        <taxon>Pteriomorphia</taxon>
        <taxon>Mytilida</taxon>
        <taxon>Mytiloidea</taxon>
        <taxon>Mytilidae</taxon>
        <taxon>Mytilinae</taxon>
        <taxon>Mytilus</taxon>
    </lineage>
</organism>
<gene>
    <name evidence="1" type="ORF">MCOR_41956</name>
</gene>
<dbReference type="SUPFAM" id="SSF101898">
    <property type="entry name" value="NHL repeat"/>
    <property type="match status" value="1"/>
</dbReference>
<dbReference type="OrthoDB" id="6094119at2759"/>
<keyword evidence="2" id="KW-1185">Reference proteome</keyword>
<evidence type="ECO:0000313" key="1">
    <source>
        <dbReference type="EMBL" id="CAC5408577.1"/>
    </source>
</evidence>